<dbReference type="InterPro" id="IPR016032">
    <property type="entry name" value="Sig_transdc_resp-reg_C-effctor"/>
</dbReference>
<dbReference type="PRINTS" id="PR00038">
    <property type="entry name" value="HTHLUXR"/>
</dbReference>
<evidence type="ECO:0000259" key="5">
    <source>
        <dbReference type="PROSITE" id="PS50043"/>
    </source>
</evidence>
<feature type="compositionally biased region" description="Polar residues" evidence="4">
    <location>
        <begin position="789"/>
        <end position="804"/>
    </location>
</feature>
<evidence type="ECO:0000256" key="1">
    <source>
        <dbReference type="ARBA" id="ARBA00023015"/>
    </source>
</evidence>
<dbReference type="PANTHER" id="PTHR44688">
    <property type="entry name" value="DNA-BINDING TRANSCRIPTIONAL ACTIVATOR DEVR_DOSR"/>
    <property type="match status" value="1"/>
</dbReference>
<dbReference type="SUPFAM" id="SSF52540">
    <property type="entry name" value="P-loop containing nucleoside triphosphate hydrolases"/>
    <property type="match status" value="1"/>
</dbReference>
<reference evidence="6 7" key="1">
    <citation type="submission" date="2020-02" db="EMBL/GenBank/DDBJ databases">
        <title>Integrative conjugative elements (ICEs) and plasmids drive adaptation of Pseudomonas nitroreducens strain HBP1 to wastewater environment.</title>
        <authorList>
            <person name="Sentchilo V."/>
            <person name="Carraro N."/>
            <person name="Bertelli C."/>
            <person name="van der Meer J.R."/>
        </authorList>
    </citation>
    <scope>NUCLEOTIDE SEQUENCE [LARGE SCALE GENOMIC DNA]</scope>
    <source>
        <strain evidence="6 7">HBP1</strain>
    </source>
</reference>
<dbReference type="InterPro" id="IPR000792">
    <property type="entry name" value="Tscrpt_reg_LuxR_C"/>
</dbReference>
<dbReference type="InterPro" id="IPR036388">
    <property type="entry name" value="WH-like_DNA-bd_sf"/>
</dbReference>
<dbReference type="Pfam" id="PF25873">
    <property type="entry name" value="WHD_MalT"/>
    <property type="match status" value="1"/>
</dbReference>
<dbReference type="GO" id="GO:0006355">
    <property type="term" value="P:regulation of DNA-templated transcription"/>
    <property type="evidence" value="ECO:0007669"/>
    <property type="project" value="InterPro"/>
</dbReference>
<dbReference type="PANTHER" id="PTHR44688:SF16">
    <property type="entry name" value="DNA-BINDING TRANSCRIPTIONAL ACTIVATOR DEVR_DOSR"/>
    <property type="match status" value="1"/>
</dbReference>
<feature type="region of interest" description="Disordered" evidence="4">
    <location>
        <begin position="789"/>
        <end position="808"/>
    </location>
</feature>
<dbReference type="SMART" id="SM00421">
    <property type="entry name" value="HTH_LUXR"/>
    <property type="match status" value="1"/>
</dbReference>
<dbReference type="Proteomes" id="UP000501063">
    <property type="component" value="Chromosome"/>
</dbReference>
<dbReference type="InterPro" id="IPR011990">
    <property type="entry name" value="TPR-like_helical_dom_sf"/>
</dbReference>
<evidence type="ECO:0000256" key="3">
    <source>
        <dbReference type="ARBA" id="ARBA00023163"/>
    </source>
</evidence>
<dbReference type="CDD" id="cd06170">
    <property type="entry name" value="LuxR_C_like"/>
    <property type="match status" value="1"/>
</dbReference>
<dbReference type="AlphaFoldDB" id="A0A6G6J5X1"/>
<dbReference type="Gene3D" id="1.10.10.10">
    <property type="entry name" value="Winged helix-like DNA-binding domain superfamily/Winged helix DNA-binding domain"/>
    <property type="match status" value="1"/>
</dbReference>
<dbReference type="Pfam" id="PF00196">
    <property type="entry name" value="GerE"/>
    <property type="match status" value="1"/>
</dbReference>
<keyword evidence="2" id="KW-0238">DNA-binding</keyword>
<dbReference type="Gene3D" id="1.25.40.10">
    <property type="entry name" value="Tetratricopeptide repeat domain"/>
    <property type="match status" value="1"/>
</dbReference>
<evidence type="ECO:0000313" key="6">
    <source>
        <dbReference type="EMBL" id="QIE90816.1"/>
    </source>
</evidence>
<keyword evidence="1" id="KW-0805">Transcription regulation</keyword>
<dbReference type="SUPFAM" id="SSF46894">
    <property type="entry name" value="C-terminal effector domain of the bipartite response regulators"/>
    <property type="match status" value="1"/>
</dbReference>
<accession>A0A6G6J5X1</accession>
<protein>
    <submittedName>
        <fullName evidence="6">LuxR family transcriptional regulator</fullName>
    </submittedName>
</protein>
<dbReference type="EMBL" id="CP049140">
    <property type="protein sequence ID" value="QIE90816.1"/>
    <property type="molecule type" value="Genomic_DNA"/>
</dbReference>
<feature type="domain" description="HTH luxR-type" evidence="5">
    <location>
        <begin position="809"/>
        <end position="874"/>
    </location>
</feature>
<evidence type="ECO:0000256" key="2">
    <source>
        <dbReference type="ARBA" id="ARBA00023125"/>
    </source>
</evidence>
<proteinExistence type="predicted"/>
<dbReference type="InterPro" id="IPR059106">
    <property type="entry name" value="WHD_MalT"/>
</dbReference>
<keyword evidence="3" id="KW-0804">Transcription</keyword>
<name>A0A6G6J5X1_PSENT</name>
<sequence>MVMGILKRAPSLLLKSTPPRGVRGFLDRQRLQLNRLEASGAQVTVLLAPTGFGKTCQLNHWRREMLERGGLAFWLTLDNNDDPLQLVRGLAYSAQLSCGKRGFADTFMEWIAECTDPREAITAWLAEIADLSVEAILLLDDADRLPTSTRSEILTFLLANAPANLHIALAARPAGALTASGALRIPAITRLNAADLRFRLDETLASLGGRCNVDAAAALHDLTEGWPFGVQLAAAALYRSGDLEGLLAAATSDIRRYFVDTVINDRSPEAVHLLVRLAIFDPIHPQLCAVALGRNDLVEILAELRDDTPLLSQTENSEWMRLHPLARDALRERLLQLPLAERQSISQKACTWYAANGLDEEAAQQALLAGNIAAAFDLVEHRTYQMTVKGKSPAVLAWYRHLSKDALRQYPGLWSPAAWALAMSEHHREAQALVELILTQSGITLAERFEAMLIESTAAAFADRADIMATKLAEWPEPPPEALPGNVPIHLVGKSFIALYRGQPDQSRLILGGIAELDQESAYSPVSYNFADYALGLSHLWEGRYALAEQVLRPALARAEECLGRHHPVTCMLAAASAQAYWDGSSTDDPGATLAGRLPLLEHHGLADALIAAYRTLARIAEHKGRQDQALNLLQSLHVIGQTRSMLRLQITAKYELARLHARHSRAESALALSRELDTLLDERRADTPDMLLPWAELHADLARTYAMLAQQEECSLTAVLEAAESALRLAVSMKRGGEEVEARLLRAEALRRQGAADARAVLLEAISLAQAGGMLRLLQEVQTERATVATPATEQTSPPTNVATHEHSVRGAALLTEKEREVLSLLSRSMSNKEIARAMVVSEETIKWHMKNLFSKFNAAGRKHVVARARMLGLVD</sequence>
<dbReference type="KEGG" id="pnt:G5B91_06760"/>
<organism evidence="6 7">
    <name type="scientific">Pseudomonas nitroreducens</name>
    <dbReference type="NCBI Taxonomy" id="46680"/>
    <lineage>
        <taxon>Bacteria</taxon>
        <taxon>Pseudomonadati</taxon>
        <taxon>Pseudomonadota</taxon>
        <taxon>Gammaproteobacteria</taxon>
        <taxon>Pseudomonadales</taxon>
        <taxon>Pseudomonadaceae</taxon>
        <taxon>Pseudomonas</taxon>
    </lineage>
</organism>
<dbReference type="GO" id="GO:0003677">
    <property type="term" value="F:DNA binding"/>
    <property type="evidence" value="ECO:0007669"/>
    <property type="project" value="UniProtKB-KW"/>
</dbReference>
<gene>
    <name evidence="6" type="ORF">G5B91_06760</name>
</gene>
<dbReference type="InterPro" id="IPR027417">
    <property type="entry name" value="P-loop_NTPase"/>
</dbReference>
<evidence type="ECO:0000256" key="4">
    <source>
        <dbReference type="SAM" id="MobiDB-lite"/>
    </source>
</evidence>
<dbReference type="PROSITE" id="PS50043">
    <property type="entry name" value="HTH_LUXR_2"/>
    <property type="match status" value="1"/>
</dbReference>
<evidence type="ECO:0000313" key="7">
    <source>
        <dbReference type="Proteomes" id="UP000501063"/>
    </source>
</evidence>